<reference evidence="2 3" key="1">
    <citation type="submission" date="2008-06" db="EMBL/GenBank/DDBJ databases">
        <title>Complete sequence of Pelodictyon phaeoclathratiforme BU-1.</title>
        <authorList>
            <consortium name="US DOE Joint Genome Institute"/>
            <person name="Lucas S."/>
            <person name="Copeland A."/>
            <person name="Lapidus A."/>
            <person name="Glavina del Rio T."/>
            <person name="Dalin E."/>
            <person name="Tice H."/>
            <person name="Bruce D."/>
            <person name="Goodwin L."/>
            <person name="Pitluck S."/>
            <person name="Schmutz J."/>
            <person name="Larimer F."/>
            <person name="Land M."/>
            <person name="Hauser L."/>
            <person name="Kyrpides N."/>
            <person name="Mikhailova N."/>
            <person name="Liu Z."/>
            <person name="Li T."/>
            <person name="Zhao F."/>
            <person name="Overmann J."/>
            <person name="Bryant D.A."/>
            <person name="Richardson P."/>
        </authorList>
    </citation>
    <scope>NUCLEOTIDE SEQUENCE [LARGE SCALE GENOMIC DNA]</scope>
    <source>
        <strain evidence="3">DSM 5477 / BU-1</strain>
    </source>
</reference>
<dbReference type="EMBL" id="CP001110">
    <property type="protein sequence ID" value="ACF44461.1"/>
    <property type="molecule type" value="Genomic_DNA"/>
</dbReference>
<keyword evidence="3" id="KW-1185">Reference proteome</keyword>
<dbReference type="Pfam" id="PF12867">
    <property type="entry name" value="DinB_2"/>
    <property type="match status" value="1"/>
</dbReference>
<dbReference type="InterPro" id="IPR034660">
    <property type="entry name" value="DinB/YfiT-like"/>
</dbReference>
<sequence length="216" mass="24325">MAGSAVVVRTGKRDLSSEGCLSGNGRELVKHLNSPQITFTLMNWKELLETQLESAFKVAERLVRLLDEKDLAWKPTDGSNWMTTGQLLLHMGKSCGVPIKGFATGDWDMPAHSEMDEKKAERKMPPPAEELKSVSTIEEALKLLTLDKAIAFETLNHCSEEELESKRTPAPWDPTPINLGLRILQMIDHLNQHKAQLFYYLKLQGKPVNTFHLYGK</sequence>
<dbReference type="Gene3D" id="1.20.120.450">
    <property type="entry name" value="dinb family like domain"/>
    <property type="match status" value="1"/>
</dbReference>
<dbReference type="SUPFAM" id="SSF109854">
    <property type="entry name" value="DinB/YfiT-like putative metalloenzymes"/>
    <property type="match status" value="1"/>
</dbReference>
<evidence type="ECO:0000313" key="3">
    <source>
        <dbReference type="Proteomes" id="UP000002724"/>
    </source>
</evidence>
<evidence type="ECO:0000259" key="1">
    <source>
        <dbReference type="Pfam" id="PF12867"/>
    </source>
</evidence>
<dbReference type="InterPro" id="IPR024775">
    <property type="entry name" value="DinB-like"/>
</dbReference>
<dbReference type="KEGG" id="pph:Ppha_2266"/>
<organism evidence="2 3">
    <name type="scientific">Pelodictyon phaeoclathratiforme (strain DSM 5477 / BU-1)</name>
    <dbReference type="NCBI Taxonomy" id="324925"/>
    <lineage>
        <taxon>Bacteria</taxon>
        <taxon>Pseudomonadati</taxon>
        <taxon>Chlorobiota</taxon>
        <taxon>Chlorobiia</taxon>
        <taxon>Chlorobiales</taxon>
        <taxon>Chlorobiaceae</taxon>
        <taxon>Chlorobium/Pelodictyon group</taxon>
        <taxon>Pelodictyon</taxon>
    </lineage>
</organism>
<gene>
    <name evidence="2" type="ordered locus">Ppha_2266</name>
</gene>
<protein>
    <recommendedName>
        <fullName evidence="1">DinB-like domain-containing protein</fullName>
    </recommendedName>
</protein>
<evidence type="ECO:0000313" key="2">
    <source>
        <dbReference type="EMBL" id="ACF44461.1"/>
    </source>
</evidence>
<proteinExistence type="predicted"/>
<feature type="domain" description="DinB-like" evidence="1">
    <location>
        <begin position="51"/>
        <end position="197"/>
    </location>
</feature>
<accession>B4SDU3</accession>
<dbReference type="Proteomes" id="UP000002724">
    <property type="component" value="Chromosome"/>
</dbReference>
<dbReference type="HOGENOM" id="CLU_1537347_0_0_10"/>
<name>B4SDU3_PELPB</name>
<dbReference type="AlphaFoldDB" id="B4SDU3"/>
<dbReference type="eggNOG" id="COG2318">
    <property type="taxonomic scope" value="Bacteria"/>
</dbReference>